<feature type="signal peptide" evidence="2">
    <location>
        <begin position="1"/>
        <end position="24"/>
    </location>
</feature>
<dbReference type="RefSeq" id="WP_173056787.1">
    <property type="nucleotide sequence ID" value="NZ_BAABGO010000001.1"/>
</dbReference>
<keyword evidence="1" id="KW-0472">Membrane</keyword>
<dbReference type="Proteomes" id="UP000482800">
    <property type="component" value="Unassembled WGS sequence"/>
</dbReference>
<evidence type="ECO:0000313" key="4">
    <source>
        <dbReference type="Proteomes" id="UP000482800"/>
    </source>
</evidence>
<feature type="chain" id="PRO_5028918601" description="Gram-positive cocci surface proteins LPxTG domain-containing protein" evidence="2">
    <location>
        <begin position="25"/>
        <end position="432"/>
    </location>
</feature>
<evidence type="ECO:0000256" key="2">
    <source>
        <dbReference type="SAM" id="SignalP"/>
    </source>
</evidence>
<reference evidence="3 4" key="1">
    <citation type="submission" date="2020-03" db="EMBL/GenBank/DDBJ databases">
        <title>Whole genome shotgun sequence of Phytohabitans houttuyneae NBRC 108639.</title>
        <authorList>
            <person name="Komaki H."/>
            <person name="Tamura T."/>
        </authorList>
    </citation>
    <scope>NUCLEOTIDE SEQUENCE [LARGE SCALE GENOMIC DNA]</scope>
    <source>
        <strain evidence="3 4">NBRC 108639</strain>
    </source>
</reference>
<evidence type="ECO:0000313" key="3">
    <source>
        <dbReference type="EMBL" id="GFJ79189.1"/>
    </source>
</evidence>
<proteinExistence type="predicted"/>
<dbReference type="AlphaFoldDB" id="A0A6V8KAJ9"/>
<feature type="transmembrane region" description="Helical" evidence="1">
    <location>
        <begin position="395"/>
        <end position="415"/>
    </location>
</feature>
<comment type="caution">
    <text evidence="3">The sequence shown here is derived from an EMBL/GenBank/DDBJ whole genome shotgun (WGS) entry which is preliminary data.</text>
</comment>
<sequence>MTLSRIAAIAVAGTLTVGPAPAVAAPACQSPTGYAAGAGAEAMALSTLDLRPLGLPVGPITDVRFGSTRSAFDPEAGPVKAASAARSLDAKLFGVDLPDGPLTRTAYQQAPPRNAKPVTVHADSRDLGVVSSGAGELSAYATWHAGLACGTKPAEGTRSSATVAGADVLAGPGGVALVRIPAALRARTATGLHAGGSPVATASGGLNEARILAGTPAQVTVKVIQPAALTVGRDVDYRAPIVEVSGPGIGTRRLDAPSQVLEVPLDGLGGAVEALKPERLSGVTGRGEKGPLSLPGLPALPGLPTGGGLPSAGPEGSVLRVTVGTLKKDVNDEWARAEATTLRLQVATRPADDDVAAVLDMHLGRLDALVLAPRPAPAAPPAGGGGGLPVTGANVGWTAVVGALLIMAGSVAMMATRRRRVTVRPNRGRTYG</sequence>
<name>A0A6V8KAJ9_9ACTN</name>
<keyword evidence="1" id="KW-1133">Transmembrane helix</keyword>
<keyword evidence="1" id="KW-0812">Transmembrane</keyword>
<keyword evidence="2" id="KW-0732">Signal</keyword>
<dbReference type="EMBL" id="BLPF01000001">
    <property type="protein sequence ID" value="GFJ79189.1"/>
    <property type="molecule type" value="Genomic_DNA"/>
</dbReference>
<evidence type="ECO:0008006" key="5">
    <source>
        <dbReference type="Google" id="ProtNLM"/>
    </source>
</evidence>
<protein>
    <recommendedName>
        <fullName evidence="5">Gram-positive cocci surface proteins LPxTG domain-containing protein</fullName>
    </recommendedName>
</protein>
<reference evidence="3 4" key="2">
    <citation type="submission" date="2020-03" db="EMBL/GenBank/DDBJ databases">
        <authorList>
            <person name="Ichikawa N."/>
            <person name="Kimura A."/>
            <person name="Kitahashi Y."/>
            <person name="Uohara A."/>
        </authorList>
    </citation>
    <scope>NUCLEOTIDE SEQUENCE [LARGE SCALE GENOMIC DNA]</scope>
    <source>
        <strain evidence="3 4">NBRC 108639</strain>
    </source>
</reference>
<organism evidence="3 4">
    <name type="scientific">Phytohabitans houttuyneae</name>
    <dbReference type="NCBI Taxonomy" id="1076126"/>
    <lineage>
        <taxon>Bacteria</taxon>
        <taxon>Bacillati</taxon>
        <taxon>Actinomycetota</taxon>
        <taxon>Actinomycetes</taxon>
        <taxon>Micromonosporales</taxon>
        <taxon>Micromonosporaceae</taxon>
    </lineage>
</organism>
<dbReference type="NCBIfam" id="TIGR01167">
    <property type="entry name" value="LPXTG_anchor"/>
    <property type="match status" value="1"/>
</dbReference>
<gene>
    <name evidence="3" type="ORF">Phou_033690</name>
</gene>
<keyword evidence="4" id="KW-1185">Reference proteome</keyword>
<accession>A0A6V8KAJ9</accession>
<evidence type="ECO:0000256" key="1">
    <source>
        <dbReference type="SAM" id="Phobius"/>
    </source>
</evidence>